<name>A0A0J7K322_LASNI</name>
<dbReference type="EMBL" id="LBMM01016070">
    <property type="protein sequence ID" value="KMQ84571.1"/>
    <property type="molecule type" value="Genomic_DNA"/>
</dbReference>
<proteinExistence type="predicted"/>
<comment type="caution">
    <text evidence="1">The sequence shown here is derived from an EMBL/GenBank/DDBJ whole genome shotgun (WGS) entry which is preliminary data.</text>
</comment>
<accession>A0A0J7K322</accession>
<reference evidence="1 2" key="1">
    <citation type="submission" date="2015-04" db="EMBL/GenBank/DDBJ databases">
        <title>Lasius niger genome sequencing.</title>
        <authorList>
            <person name="Konorov E.A."/>
            <person name="Nikitin M.A."/>
            <person name="Kirill M.V."/>
            <person name="Chang P."/>
        </authorList>
    </citation>
    <scope>NUCLEOTIDE SEQUENCE [LARGE SCALE GENOMIC DNA]</scope>
    <source>
        <tissue evidence="1">Whole</tissue>
    </source>
</reference>
<dbReference type="PaxDb" id="67767-A0A0J7K322"/>
<evidence type="ECO:0000313" key="1">
    <source>
        <dbReference type="EMBL" id="KMQ84571.1"/>
    </source>
</evidence>
<evidence type="ECO:0000313" key="2">
    <source>
        <dbReference type="Proteomes" id="UP000036403"/>
    </source>
</evidence>
<dbReference type="Proteomes" id="UP000036403">
    <property type="component" value="Unassembled WGS sequence"/>
</dbReference>
<keyword evidence="2" id="KW-1185">Reference proteome</keyword>
<dbReference type="AlphaFoldDB" id="A0A0J7K322"/>
<gene>
    <name evidence="1" type="ORF">RF55_17533</name>
</gene>
<protein>
    <submittedName>
        <fullName evidence="1">Uncharacterized protein</fullName>
    </submittedName>
</protein>
<sequence>MKHKKKILCLAKNKPFISNIPPPLKRHPFSIEVFQDENNEDKETEMNSNTLDCNREINNDKENVGFDGKP</sequence>
<organism evidence="1 2">
    <name type="scientific">Lasius niger</name>
    <name type="common">Black garden ant</name>
    <dbReference type="NCBI Taxonomy" id="67767"/>
    <lineage>
        <taxon>Eukaryota</taxon>
        <taxon>Metazoa</taxon>
        <taxon>Ecdysozoa</taxon>
        <taxon>Arthropoda</taxon>
        <taxon>Hexapoda</taxon>
        <taxon>Insecta</taxon>
        <taxon>Pterygota</taxon>
        <taxon>Neoptera</taxon>
        <taxon>Endopterygota</taxon>
        <taxon>Hymenoptera</taxon>
        <taxon>Apocrita</taxon>
        <taxon>Aculeata</taxon>
        <taxon>Formicoidea</taxon>
        <taxon>Formicidae</taxon>
        <taxon>Formicinae</taxon>
        <taxon>Lasius</taxon>
        <taxon>Lasius</taxon>
    </lineage>
</organism>